<evidence type="ECO:0000313" key="3">
    <source>
        <dbReference type="Proteomes" id="UP001626536"/>
    </source>
</evidence>
<protein>
    <submittedName>
        <fullName evidence="2">DUF2460 domain-containing protein</fullName>
    </submittedName>
</protein>
<sequence>MPTLPSFPVLPGQAWSVHKRPSYSTRVASHVSGREARTPFYSYPLYEFELTFDALISNAAFPNLGSNSLQSLMGLYLQCQGQYGTFLYTDPTDNSASGQLFATGDGATTTFTVMRTLGGSTEPVSWVTAVSNIYLNGVVQTSGWALTPPNTLTFTTPPGFGAAIAGDFTFAFQCRFLDDQTDFENFTSGLWQVQSLKFRSVKP</sequence>
<feature type="domain" description="DUF2460" evidence="1">
    <location>
        <begin position="11"/>
        <end position="202"/>
    </location>
</feature>
<evidence type="ECO:0000313" key="2">
    <source>
        <dbReference type="EMBL" id="WOJ88060.1"/>
    </source>
</evidence>
<dbReference type="Pfam" id="PF09343">
    <property type="entry name" value="DUF2460"/>
    <property type="match status" value="1"/>
</dbReference>
<evidence type="ECO:0000259" key="1">
    <source>
        <dbReference type="Pfam" id="PF09343"/>
    </source>
</evidence>
<organism evidence="2 3">
    <name type="scientific">Methylocapsa polymorpha</name>
    <dbReference type="NCBI Taxonomy" id="3080828"/>
    <lineage>
        <taxon>Bacteria</taxon>
        <taxon>Pseudomonadati</taxon>
        <taxon>Pseudomonadota</taxon>
        <taxon>Alphaproteobacteria</taxon>
        <taxon>Hyphomicrobiales</taxon>
        <taxon>Beijerinckiaceae</taxon>
        <taxon>Methylocapsa</taxon>
    </lineage>
</organism>
<gene>
    <name evidence="2" type="ORF">RZS28_09335</name>
</gene>
<reference evidence="2 3" key="1">
    <citation type="submission" date="2023-10" db="EMBL/GenBank/DDBJ databases">
        <title>Novel methanotroph of the genus Methylocapsa from a subarctic wetland.</title>
        <authorList>
            <person name="Belova S.E."/>
            <person name="Oshkin I.Y."/>
            <person name="Miroshnikov K."/>
            <person name="Dedysh S.N."/>
        </authorList>
    </citation>
    <scope>NUCLEOTIDE SEQUENCE [LARGE SCALE GENOMIC DNA]</scope>
    <source>
        <strain evidence="2 3">RX1</strain>
    </source>
</reference>
<keyword evidence="3" id="KW-1185">Reference proteome</keyword>
<dbReference type="RefSeq" id="WP_407337498.1">
    <property type="nucleotide sequence ID" value="NZ_CP136862.1"/>
</dbReference>
<proteinExistence type="predicted"/>
<dbReference type="Proteomes" id="UP001626536">
    <property type="component" value="Chromosome"/>
</dbReference>
<dbReference type="EMBL" id="CP136862">
    <property type="protein sequence ID" value="WOJ88060.1"/>
    <property type="molecule type" value="Genomic_DNA"/>
</dbReference>
<name>A0ABZ0HM99_9HYPH</name>
<dbReference type="InterPro" id="IPR011740">
    <property type="entry name" value="DUF2460"/>
</dbReference>
<accession>A0ABZ0HM99</accession>